<keyword evidence="3" id="KW-1185">Reference proteome</keyword>
<evidence type="ECO:0000313" key="3">
    <source>
        <dbReference type="Proteomes" id="UP000249688"/>
    </source>
</evidence>
<gene>
    <name evidence="2" type="ORF">C8P66_111131</name>
</gene>
<dbReference type="AlphaFoldDB" id="A0A2W7J3X2"/>
<accession>A0A2W7J3X2</accession>
<evidence type="ECO:0000313" key="2">
    <source>
        <dbReference type="EMBL" id="PZW45715.1"/>
    </source>
</evidence>
<reference evidence="2 3" key="1">
    <citation type="submission" date="2018-06" db="EMBL/GenBank/DDBJ databases">
        <title>Genomic Encyclopedia of Archaeal and Bacterial Type Strains, Phase II (KMG-II): from individual species to whole genera.</title>
        <authorList>
            <person name="Goeker M."/>
        </authorList>
    </citation>
    <scope>NUCLEOTIDE SEQUENCE [LARGE SCALE GENOMIC DNA]</scope>
    <source>
        <strain evidence="2 3">DSM 24525</strain>
    </source>
</reference>
<feature type="coiled-coil region" evidence="1">
    <location>
        <begin position="12"/>
        <end position="74"/>
    </location>
</feature>
<dbReference type="EMBL" id="QKYU01000011">
    <property type="protein sequence ID" value="PZW45715.1"/>
    <property type="molecule type" value="Genomic_DNA"/>
</dbReference>
<dbReference type="Proteomes" id="UP000249688">
    <property type="component" value="Unassembled WGS sequence"/>
</dbReference>
<sequence>MSSAASDPDAVLSRLEAAVDLLATRVQTAREALDAAAHAPEAAGPSRDEIIALADRLEATLARLRLAAEDTVSEE</sequence>
<comment type="caution">
    <text evidence="2">The sequence shown here is derived from an EMBL/GenBank/DDBJ whole genome shotgun (WGS) entry which is preliminary data.</text>
</comment>
<organism evidence="2 3">
    <name type="scientific">Humitalea rosea</name>
    <dbReference type="NCBI Taxonomy" id="990373"/>
    <lineage>
        <taxon>Bacteria</taxon>
        <taxon>Pseudomonadati</taxon>
        <taxon>Pseudomonadota</taxon>
        <taxon>Alphaproteobacteria</taxon>
        <taxon>Acetobacterales</taxon>
        <taxon>Roseomonadaceae</taxon>
        <taxon>Humitalea</taxon>
    </lineage>
</organism>
<evidence type="ECO:0000256" key="1">
    <source>
        <dbReference type="SAM" id="Coils"/>
    </source>
</evidence>
<keyword evidence="1" id="KW-0175">Coiled coil</keyword>
<proteinExistence type="predicted"/>
<name>A0A2W7J3X2_9PROT</name>
<protein>
    <submittedName>
        <fullName evidence="2">Uncharacterized protein</fullName>
    </submittedName>
</protein>
<dbReference type="RefSeq" id="WP_111398367.1">
    <property type="nucleotide sequence ID" value="NZ_QKYU01000011.1"/>
</dbReference>